<feature type="compositionally biased region" description="Basic and acidic residues" evidence="1">
    <location>
        <begin position="76"/>
        <end position="85"/>
    </location>
</feature>
<keyword evidence="2" id="KW-1185">Reference proteome</keyword>
<evidence type="ECO:0000313" key="2">
    <source>
        <dbReference type="Proteomes" id="UP000887578"/>
    </source>
</evidence>
<protein>
    <submittedName>
        <fullName evidence="3">Uncharacterized protein</fullName>
    </submittedName>
</protein>
<evidence type="ECO:0000256" key="1">
    <source>
        <dbReference type="SAM" id="MobiDB-lite"/>
    </source>
</evidence>
<dbReference type="AlphaFoldDB" id="A0A914QNG5"/>
<organism evidence="2 3">
    <name type="scientific">Panagrolaimus davidi</name>
    <dbReference type="NCBI Taxonomy" id="227884"/>
    <lineage>
        <taxon>Eukaryota</taxon>
        <taxon>Metazoa</taxon>
        <taxon>Ecdysozoa</taxon>
        <taxon>Nematoda</taxon>
        <taxon>Chromadorea</taxon>
        <taxon>Rhabditida</taxon>
        <taxon>Tylenchina</taxon>
        <taxon>Panagrolaimomorpha</taxon>
        <taxon>Panagrolaimoidea</taxon>
        <taxon>Panagrolaimidae</taxon>
        <taxon>Panagrolaimus</taxon>
    </lineage>
</organism>
<sequence length="152" mass="16795">MQYIFEEEARGPDLVKFAADNDALGNTLLFQLKWITLDINGIPTITTLLPSSVLTHGEMYYMFITAPRGRSRRKEKTTIAHERAGRSAGSAAAEVENASAPDSRVTPPDAFRLPVFNVSTTLEKYAPAIAALARDHKLLSREEQDDASFDLL</sequence>
<accession>A0A914QNG5</accession>
<dbReference type="WBParaSite" id="PDA_v2.g5227.t1">
    <property type="protein sequence ID" value="PDA_v2.g5227.t1"/>
    <property type="gene ID" value="PDA_v2.g5227"/>
</dbReference>
<reference evidence="3" key="1">
    <citation type="submission" date="2022-11" db="UniProtKB">
        <authorList>
            <consortium name="WormBaseParasite"/>
        </authorList>
    </citation>
    <scope>IDENTIFICATION</scope>
</reference>
<name>A0A914QNG5_9BILA</name>
<feature type="region of interest" description="Disordered" evidence="1">
    <location>
        <begin position="72"/>
        <end position="106"/>
    </location>
</feature>
<evidence type="ECO:0000313" key="3">
    <source>
        <dbReference type="WBParaSite" id="PDA_v2.g5227.t1"/>
    </source>
</evidence>
<dbReference type="Proteomes" id="UP000887578">
    <property type="component" value="Unplaced"/>
</dbReference>
<proteinExistence type="predicted"/>